<proteinExistence type="predicted"/>
<organism evidence="1 2">
    <name type="scientific">Pseudomonas ogarae (strain DSM 112162 / CECT 30235 / F113)</name>
    <dbReference type="NCBI Taxonomy" id="1114970"/>
    <lineage>
        <taxon>Bacteria</taxon>
        <taxon>Pseudomonadati</taxon>
        <taxon>Pseudomonadota</taxon>
        <taxon>Gammaproteobacteria</taxon>
        <taxon>Pseudomonadales</taxon>
        <taxon>Pseudomonadaceae</taxon>
        <taxon>Pseudomonas</taxon>
    </lineage>
</organism>
<keyword evidence="2" id="KW-1185">Reference proteome</keyword>
<name>A0ABM6QV20_PSEO1</name>
<evidence type="ECO:0008006" key="3">
    <source>
        <dbReference type="Google" id="ProtNLM"/>
    </source>
</evidence>
<reference evidence="1 2" key="1">
    <citation type="submission" date="2018-01" db="EMBL/GenBank/DDBJ databases">
        <title>Tropical forage species Digitaria eriantha prevents oxidative stress under low temperature conditions by the incorporation of polyhydroxybutyrate-producing endophytic bacteria.</title>
        <authorList>
            <person name="Stritzler M."/>
            <person name="Ayub N."/>
        </authorList>
    </citation>
    <scope>NUCLEOTIDE SEQUENCE [LARGE SCALE GENOMIC DNA]</scope>
    <source>
        <strain evidence="1 2">FR1</strain>
    </source>
</reference>
<gene>
    <name evidence="1" type="ORF">C1C98_06620</name>
</gene>
<dbReference type="EMBL" id="CP025738">
    <property type="protein sequence ID" value="AUO45137.1"/>
    <property type="molecule type" value="Genomic_DNA"/>
</dbReference>
<sequence>MFQPLRLLGTAARRLAKHAPGGKKNLWEQGLPAMRPARSFRDSGAFIAGKPCSHKYIVSP</sequence>
<accession>A0ABM6QV20</accession>
<dbReference type="Proteomes" id="UP000235315">
    <property type="component" value="Chromosome"/>
</dbReference>
<evidence type="ECO:0000313" key="1">
    <source>
        <dbReference type="EMBL" id="AUO45137.1"/>
    </source>
</evidence>
<evidence type="ECO:0000313" key="2">
    <source>
        <dbReference type="Proteomes" id="UP000235315"/>
    </source>
</evidence>
<protein>
    <recommendedName>
        <fullName evidence="3">DUF1534 domain-containing protein</fullName>
    </recommendedName>
</protein>